<dbReference type="AlphaFoldDB" id="A0A1I7S1R7"/>
<evidence type="ECO:0000256" key="2">
    <source>
        <dbReference type="ARBA" id="ARBA00022670"/>
    </source>
</evidence>
<reference evidence="10" key="1">
    <citation type="submission" date="2016-11" db="UniProtKB">
        <authorList>
            <consortium name="WormBaseParasite"/>
        </authorList>
    </citation>
    <scope>IDENTIFICATION</scope>
</reference>
<dbReference type="InterPro" id="IPR013128">
    <property type="entry name" value="Peptidase_C1A"/>
</dbReference>
<keyword evidence="3" id="KW-0732">Signal</keyword>
<keyword evidence="7" id="KW-1015">Disulfide bond</keyword>
<keyword evidence="6" id="KW-0865">Zymogen</keyword>
<dbReference type="InterPro" id="IPR000169">
    <property type="entry name" value="Pept_cys_AS"/>
</dbReference>
<accession>A0A1I7S1R7</accession>
<dbReference type="InterPro" id="IPR038765">
    <property type="entry name" value="Papain-like_cys_pep_sf"/>
</dbReference>
<dbReference type="eggNOG" id="KOG1543">
    <property type="taxonomic scope" value="Eukaryota"/>
</dbReference>
<evidence type="ECO:0000256" key="4">
    <source>
        <dbReference type="ARBA" id="ARBA00022801"/>
    </source>
</evidence>
<dbReference type="Pfam" id="PF00112">
    <property type="entry name" value="Peptidase_C1"/>
    <property type="match status" value="1"/>
</dbReference>
<feature type="domain" description="Peptidase C1A papain C-terminal" evidence="8">
    <location>
        <begin position="137"/>
        <end position="381"/>
    </location>
</feature>
<dbReference type="SMART" id="SM00645">
    <property type="entry name" value="Pept_C1"/>
    <property type="match status" value="1"/>
</dbReference>
<evidence type="ECO:0000256" key="1">
    <source>
        <dbReference type="ARBA" id="ARBA00008455"/>
    </source>
</evidence>
<organism evidence="9 10">
    <name type="scientific">Bursaphelenchus xylophilus</name>
    <name type="common">Pinewood nematode worm</name>
    <name type="synonym">Aphelenchoides xylophilus</name>
    <dbReference type="NCBI Taxonomy" id="6326"/>
    <lineage>
        <taxon>Eukaryota</taxon>
        <taxon>Metazoa</taxon>
        <taxon>Ecdysozoa</taxon>
        <taxon>Nematoda</taxon>
        <taxon>Chromadorea</taxon>
        <taxon>Rhabditida</taxon>
        <taxon>Tylenchina</taxon>
        <taxon>Tylenchomorpha</taxon>
        <taxon>Aphelenchoidea</taxon>
        <taxon>Aphelenchoididae</taxon>
        <taxon>Bursaphelenchus</taxon>
    </lineage>
</organism>
<sequence length="384" mass="42396">MSSAVHIALKHIYDENIGLQGESPKQYKTPITHQKNLQKLTVLSLLALVAAVSAKGKFTPHLLGHNELPVQAQSLSGDALVDYVNSLKTSWTAEKSSVITSKPLEEQKRLLGLLDMPQELEHLVVLGSEELEMAEELPENFDARENWPDCKSIKHIRDQANCGSCWAFGAVEAISDRICIHSKGARQVNVSAEDLLSCCGTCGYGCEGGYPYMAWTHYWWTGIVSGGDYGTHDGCRTYSIKPCALYENHKCTGSVTTPKCEHQCESANLKYDADKNKGGFPHKVSSNEKKIREEIFKNGPVEAGFTVFEDFMKYKSGVYQHKAGYELGGHAIKILGWGVEDGIPYWLCANSWTTGWGEKGFFKIRRGNNECGIEGGIVAGLPRL</sequence>
<dbReference type="PROSITE" id="PS00639">
    <property type="entry name" value="THIOL_PROTEASE_HIS"/>
    <property type="match status" value="1"/>
</dbReference>
<dbReference type="FunFam" id="3.90.70.10:FF:000031">
    <property type="entry name" value="Cathepsin B"/>
    <property type="match status" value="1"/>
</dbReference>
<dbReference type="InterPro" id="IPR025661">
    <property type="entry name" value="Pept_asp_AS"/>
</dbReference>
<evidence type="ECO:0000256" key="6">
    <source>
        <dbReference type="ARBA" id="ARBA00023145"/>
    </source>
</evidence>
<dbReference type="PRINTS" id="PR00705">
    <property type="entry name" value="PAPAIN"/>
</dbReference>
<evidence type="ECO:0000259" key="8">
    <source>
        <dbReference type="SMART" id="SM00645"/>
    </source>
</evidence>
<keyword evidence="4" id="KW-0378">Hydrolase</keyword>
<dbReference type="CDD" id="cd02620">
    <property type="entry name" value="Peptidase_C1A_CathepsinB"/>
    <property type="match status" value="1"/>
</dbReference>
<protein>
    <submittedName>
        <fullName evidence="10">Pept_C1 domain-containing protein</fullName>
    </submittedName>
</protein>
<dbReference type="Proteomes" id="UP000095284">
    <property type="component" value="Unplaced"/>
</dbReference>
<dbReference type="InterPro" id="IPR025660">
    <property type="entry name" value="Pept_his_AS"/>
</dbReference>
<keyword evidence="5" id="KW-0788">Thiol protease</keyword>
<keyword evidence="2" id="KW-0645">Protease</keyword>
<dbReference type="PROSITE" id="PS00139">
    <property type="entry name" value="THIOL_PROTEASE_CYS"/>
    <property type="match status" value="1"/>
</dbReference>
<dbReference type="InterPro" id="IPR000668">
    <property type="entry name" value="Peptidase_C1A_C"/>
</dbReference>
<dbReference type="PROSITE" id="PS00640">
    <property type="entry name" value="THIOL_PROTEASE_ASN"/>
    <property type="match status" value="1"/>
</dbReference>
<evidence type="ECO:0000313" key="10">
    <source>
        <dbReference type="WBParaSite" id="BXY_0694500.1"/>
    </source>
</evidence>
<dbReference type="SUPFAM" id="SSF54001">
    <property type="entry name" value="Cysteine proteinases"/>
    <property type="match status" value="1"/>
</dbReference>
<dbReference type="Gene3D" id="3.90.70.10">
    <property type="entry name" value="Cysteine proteinases"/>
    <property type="match status" value="1"/>
</dbReference>
<proteinExistence type="inferred from homology"/>
<evidence type="ECO:0000256" key="3">
    <source>
        <dbReference type="ARBA" id="ARBA00022729"/>
    </source>
</evidence>
<evidence type="ECO:0000256" key="5">
    <source>
        <dbReference type="ARBA" id="ARBA00022807"/>
    </source>
</evidence>
<comment type="similarity">
    <text evidence="1">Belongs to the peptidase C1 family.</text>
</comment>
<dbReference type="WBParaSite" id="BXY_0694500.1">
    <property type="protein sequence ID" value="BXY_0694500.1"/>
    <property type="gene ID" value="BXY_0694500"/>
</dbReference>
<dbReference type="GO" id="GO:0006508">
    <property type="term" value="P:proteolysis"/>
    <property type="evidence" value="ECO:0007669"/>
    <property type="project" value="UniProtKB-KW"/>
</dbReference>
<dbReference type="GO" id="GO:0008234">
    <property type="term" value="F:cysteine-type peptidase activity"/>
    <property type="evidence" value="ECO:0007669"/>
    <property type="project" value="UniProtKB-KW"/>
</dbReference>
<evidence type="ECO:0000256" key="7">
    <source>
        <dbReference type="ARBA" id="ARBA00023157"/>
    </source>
</evidence>
<name>A0A1I7S1R7_BURXY</name>
<evidence type="ECO:0000313" key="9">
    <source>
        <dbReference type="Proteomes" id="UP000095284"/>
    </source>
</evidence>
<dbReference type="PANTHER" id="PTHR12411">
    <property type="entry name" value="CYSTEINE PROTEASE FAMILY C1-RELATED"/>
    <property type="match status" value="1"/>
</dbReference>